<feature type="signal peptide" evidence="1">
    <location>
        <begin position="1"/>
        <end position="30"/>
    </location>
</feature>
<evidence type="ECO:0000313" key="3">
    <source>
        <dbReference type="RefSeq" id="XP_054854789.1"/>
    </source>
</evidence>
<reference evidence="3" key="1">
    <citation type="submission" date="2025-08" db="UniProtKB">
        <authorList>
            <consortium name="RefSeq"/>
        </authorList>
    </citation>
    <scope>IDENTIFICATION</scope>
    <source>
        <tissue evidence="3">Blood</tissue>
    </source>
</reference>
<dbReference type="AlphaFoldDB" id="A0AA97KG26"/>
<dbReference type="KEGG" id="emc:129342866"/>
<dbReference type="InterPro" id="IPR013783">
    <property type="entry name" value="Ig-like_fold"/>
</dbReference>
<accession>A0AA97KG26</accession>
<dbReference type="GeneID" id="129342866"/>
<protein>
    <submittedName>
        <fullName evidence="3">Carcinoembryonic antigen-related cell adhesion molecule 19-like</fullName>
    </submittedName>
</protein>
<dbReference type="PROSITE" id="PS51257">
    <property type="entry name" value="PROKAR_LIPOPROTEIN"/>
    <property type="match status" value="1"/>
</dbReference>
<keyword evidence="2" id="KW-1185">Reference proteome</keyword>
<evidence type="ECO:0000313" key="2">
    <source>
        <dbReference type="Proteomes" id="UP001190640"/>
    </source>
</evidence>
<dbReference type="InterPro" id="IPR036179">
    <property type="entry name" value="Ig-like_dom_sf"/>
</dbReference>
<organism evidence="2 3">
    <name type="scientific">Eublepharis macularius</name>
    <name type="common">Leopard gecko</name>
    <name type="synonym">Cyrtodactylus macularius</name>
    <dbReference type="NCBI Taxonomy" id="481883"/>
    <lineage>
        <taxon>Eukaryota</taxon>
        <taxon>Metazoa</taxon>
        <taxon>Chordata</taxon>
        <taxon>Craniata</taxon>
        <taxon>Vertebrata</taxon>
        <taxon>Euteleostomi</taxon>
        <taxon>Lepidosauria</taxon>
        <taxon>Squamata</taxon>
        <taxon>Bifurcata</taxon>
        <taxon>Gekkota</taxon>
        <taxon>Eublepharidae</taxon>
        <taxon>Eublepharinae</taxon>
        <taxon>Eublepharis</taxon>
    </lineage>
</organism>
<dbReference type="Proteomes" id="UP001190640">
    <property type="component" value="Chromosome 15"/>
</dbReference>
<proteinExistence type="predicted"/>
<keyword evidence="1" id="KW-0732">Signal</keyword>
<name>A0AA97KG26_EUBMA</name>
<evidence type="ECO:0000256" key="1">
    <source>
        <dbReference type="SAM" id="SignalP"/>
    </source>
</evidence>
<dbReference type="SUPFAM" id="SSF48726">
    <property type="entry name" value="Immunoglobulin"/>
    <property type="match status" value="1"/>
</dbReference>
<dbReference type="Gene3D" id="2.60.40.10">
    <property type="entry name" value="Immunoglobulins"/>
    <property type="match status" value="1"/>
</dbReference>
<gene>
    <name evidence="3" type="primary">LOC129342866</name>
</gene>
<dbReference type="RefSeq" id="XP_054854789.1">
    <property type="nucleotide sequence ID" value="XM_054998814.1"/>
</dbReference>
<sequence>MELPKGRRGSHMVMILSGVILSCVLQLGAAQRRVSIILKPPKPQEGQDVTLSVQGGPQSHLVCGWERVYHKRALDNHSNGTDDSRWKLSREDCSLTIKKLETHDAGGYSVYIKGNSTRPQSPEILDDPEEVYEGYVYLPVSGKNPQKGGHNHSAGLSYSAGVIAGALLGVFAWTDTLTSLFYGLCATLSWPGRLL</sequence>
<feature type="chain" id="PRO_5041648295" evidence="1">
    <location>
        <begin position="31"/>
        <end position="195"/>
    </location>
</feature>